<sequence>MPNHGEPAKADNPGPSTKSLQKKIFKKAHHLHRSFGSDVLVLVLSKDGRSAGYQSRPGLLKDLSNISVPAHRLMVPENFDLDTDKTTSSDSITNDNNSDMSVPTGLMEPLPSYGEDCIQNAALDHSCDWPLPYAQPCDLEYAPEPSWHCALPPSTGNGTSNHPESSSSEDQAMLLHYGQDLLPFPNDHYVQ</sequence>
<dbReference type="Proteomes" id="UP001148629">
    <property type="component" value="Unassembled WGS sequence"/>
</dbReference>
<proteinExistence type="predicted"/>
<reference evidence="1" key="1">
    <citation type="submission" date="2022-08" db="EMBL/GenBank/DDBJ databases">
        <title>Genome Sequence of Fusarium decemcellulare.</title>
        <authorList>
            <person name="Buettner E."/>
        </authorList>
    </citation>
    <scope>NUCLEOTIDE SEQUENCE</scope>
    <source>
        <strain evidence="1">Babe19</strain>
    </source>
</reference>
<protein>
    <submittedName>
        <fullName evidence="1">Uncharacterized protein</fullName>
    </submittedName>
</protein>
<organism evidence="1 2">
    <name type="scientific">Fusarium decemcellulare</name>
    <dbReference type="NCBI Taxonomy" id="57161"/>
    <lineage>
        <taxon>Eukaryota</taxon>
        <taxon>Fungi</taxon>
        <taxon>Dikarya</taxon>
        <taxon>Ascomycota</taxon>
        <taxon>Pezizomycotina</taxon>
        <taxon>Sordariomycetes</taxon>
        <taxon>Hypocreomycetidae</taxon>
        <taxon>Hypocreales</taxon>
        <taxon>Nectriaceae</taxon>
        <taxon>Fusarium</taxon>
        <taxon>Fusarium decemcellulare species complex</taxon>
    </lineage>
</organism>
<dbReference type="EMBL" id="JANRMS010000107">
    <property type="protein sequence ID" value="KAJ3546624.1"/>
    <property type="molecule type" value="Genomic_DNA"/>
</dbReference>
<gene>
    <name evidence="1" type="ORF">NM208_g1911</name>
</gene>
<comment type="caution">
    <text evidence="1">The sequence shown here is derived from an EMBL/GenBank/DDBJ whole genome shotgun (WGS) entry which is preliminary data.</text>
</comment>
<evidence type="ECO:0000313" key="2">
    <source>
        <dbReference type="Proteomes" id="UP001148629"/>
    </source>
</evidence>
<accession>A0ACC1SUR9</accession>
<name>A0ACC1SUR9_9HYPO</name>
<keyword evidence="2" id="KW-1185">Reference proteome</keyword>
<evidence type="ECO:0000313" key="1">
    <source>
        <dbReference type="EMBL" id="KAJ3546624.1"/>
    </source>
</evidence>